<organism evidence="4 5">
    <name type="scientific">Vibrio vulnificus</name>
    <dbReference type="NCBI Taxonomy" id="672"/>
    <lineage>
        <taxon>Bacteria</taxon>
        <taxon>Pseudomonadati</taxon>
        <taxon>Pseudomonadota</taxon>
        <taxon>Gammaproteobacteria</taxon>
        <taxon>Vibrionales</taxon>
        <taxon>Vibrionaceae</taxon>
        <taxon>Vibrio</taxon>
    </lineage>
</organism>
<dbReference type="PIRSF" id="PIRSF016184">
    <property type="entry name" value="PhzC_PhzF"/>
    <property type="match status" value="1"/>
</dbReference>
<comment type="similarity">
    <text evidence="1">Belongs to the PhzF family.</text>
</comment>
<evidence type="ECO:0000256" key="2">
    <source>
        <dbReference type="ARBA" id="ARBA00023235"/>
    </source>
</evidence>
<evidence type="ECO:0000313" key="5">
    <source>
        <dbReference type="Proteomes" id="UP000237466"/>
    </source>
</evidence>
<reference evidence="4 5" key="1">
    <citation type="journal article" date="2018" name="Front. Microbiol.">
        <title>Phylogeny of Vibrio vulnificus from the Analysis of the Core-Genome: Implications for Intra-Species Taxonomy.</title>
        <authorList>
            <person name="Roig F.J."/>
            <person name="Gonzalez-Candelas F."/>
            <person name="Sanjuan E."/>
            <person name="Fouz B."/>
            <person name="Feil E.J."/>
            <person name="Llorens C."/>
            <person name="Baker-Austin C."/>
            <person name="Oliver J.D."/>
            <person name="Danin-Poleg Y."/>
            <person name="Gibas C.J."/>
            <person name="Kashi Y."/>
            <person name="Gulig P.A."/>
            <person name="Morrison S.S."/>
            <person name="Amaro C."/>
        </authorList>
    </citation>
    <scope>NUCLEOTIDE SEQUENCE [LARGE SCALE GENOMIC DNA]</scope>
    <source>
        <strain evidence="4 5">CECT4608</strain>
    </source>
</reference>
<comment type="caution">
    <text evidence="4">The sequence shown here is derived from an EMBL/GenBank/DDBJ whole genome shotgun (WGS) entry which is preliminary data.</text>
</comment>
<name>A0A2S3R8G1_VIBVL</name>
<dbReference type="Pfam" id="PF02567">
    <property type="entry name" value="PhzC-PhzF"/>
    <property type="match status" value="1"/>
</dbReference>
<dbReference type="Proteomes" id="UP000237466">
    <property type="component" value="Unassembled WGS sequence"/>
</dbReference>
<dbReference type="SUPFAM" id="SSF54506">
    <property type="entry name" value="Diaminopimelate epimerase-like"/>
    <property type="match status" value="1"/>
</dbReference>
<evidence type="ECO:0000256" key="3">
    <source>
        <dbReference type="PIRSR" id="PIRSR016184-1"/>
    </source>
</evidence>
<dbReference type="GO" id="GO:0005737">
    <property type="term" value="C:cytoplasm"/>
    <property type="evidence" value="ECO:0007669"/>
    <property type="project" value="TreeGrafter"/>
</dbReference>
<dbReference type="EMBL" id="PDGH01000017">
    <property type="protein sequence ID" value="POB50001.1"/>
    <property type="molecule type" value="Genomic_DNA"/>
</dbReference>
<protein>
    <submittedName>
        <fullName evidence="4">Phenazine biosynthesis protein PhzF</fullName>
    </submittedName>
</protein>
<dbReference type="AlphaFoldDB" id="A0A2S3R8G1"/>
<accession>A0A2S3R8G1</accession>
<feature type="active site" evidence="3">
    <location>
        <position position="52"/>
    </location>
</feature>
<proteinExistence type="inferred from homology"/>
<evidence type="ECO:0000256" key="1">
    <source>
        <dbReference type="ARBA" id="ARBA00008270"/>
    </source>
</evidence>
<dbReference type="NCBIfam" id="TIGR00654">
    <property type="entry name" value="PhzF_family"/>
    <property type="match status" value="1"/>
</dbReference>
<dbReference type="InterPro" id="IPR003719">
    <property type="entry name" value="Phenazine_PhzF-like"/>
</dbReference>
<sequence length="272" mass="29716">MAIHMKTELDIYQVDAFAREAFKGNPAGVCITEKPLDERLMQLIAAEMAVSETAFLSLETMNLRWFTPKAEVALCGHGTLATAHIMQQQGLLKAGEEIAFDTLSGELKVKLAANKIEMDFPQSPIDFSVNIDANKLAHLGIKPEEVLCSGQFQQKDFIEITSEEALLALSPNFDALATLTGRGVVVTARSDSPIYDFISRYFAPWVGVNEDPVTGSTHCALAGYWGSKLEKDYLAGYQASARGGRIEMALLPYQRVKLIGTAVTTLKGQLLI</sequence>
<evidence type="ECO:0000313" key="4">
    <source>
        <dbReference type="EMBL" id="POB50001.1"/>
    </source>
</evidence>
<dbReference type="PANTHER" id="PTHR13774:SF17">
    <property type="entry name" value="PHENAZINE BIOSYNTHESIS-LIKE DOMAIN-CONTAINING PROTEIN"/>
    <property type="match status" value="1"/>
</dbReference>
<dbReference type="PANTHER" id="PTHR13774">
    <property type="entry name" value="PHENAZINE BIOSYNTHESIS PROTEIN"/>
    <property type="match status" value="1"/>
</dbReference>
<keyword evidence="2" id="KW-0413">Isomerase</keyword>
<dbReference type="GO" id="GO:0016853">
    <property type="term" value="F:isomerase activity"/>
    <property type="evidence" value="ECO:0007669"/>
    <property type="project" value="UniProtKB-KW"/>
</dbReference>
<gene>
    <name evidence="4" type="ORF">CRN52_00950</name>
</gene>
<dbReference type="Gene3D" id="3.10.310.10">
    <property type="entry name" value="Diaminopimelate Epimerase, Chain A, domain 1"/>
    <property type="match status" value="2"/>
</dbReference>